<protein>
    <submittedName>
        <fullName evidence="1">Uncharacterized protein</fullName>
    </submittedName>
</protein>
<comment type="caution">
    <text evidence="1">The sequence shown here is derived from an EMBL/GenBank/DDBJ whole genome shotgun (WGS) entry which is preliminary data.</text>
</comment>
<accession>A0A1F5X8L6</accession>
<name>A0A1F5X8L6_9BACT</name>
<dbReference type="AlphaFoldDB" id="A0A1F5X8L6"/>
<evidence type="ECO:0000313" key="1">
    <source>
        <dbReference type="EMBL" id="OGF84179.1"/>
    </source>
</evidence>
<sequence>MKIHVCGNGEPAKGLAAEVCGLVAQLQNIELIRCGRPRGYKGEQKIRIPTRWTAGHISVVVCDTRYGERVIDIHTTKPGAIARIMRKKLGGRRVLCE</sequence>
<dbReference type="Proteomes" id="UP000178405">
    <property type="component" value="Unassembled WGS sequence"/>
</dbReference>
<reference evidence="1 2" key="1">
    <citation type="journal article" date="2016" name="Nat. Commun.">
        <title>Thousands of microbial genomes shed light on interconnected biogeochemical processes in an aquifer system.</title>
        <authorList>
            <person name="Anantharaman K."/>
            <person name="Brown C.T."/>
            <person name="Hug L.A."/>
            <person name="Sharon I."/>
            <person name="Castelle C.J."/>
            <person name="Probst A.J."/>
            <person name="Thomas B.C."/>
            <person name="Singh A."/>
            <person name="Wilkins M.J."/>
            <person name="Karaoz U."/>
            <person name="Brodie E.L."/>
            <person name="Williams K.H."/>
            <person name="Hubbard S.S."/>
            <person name="Banfield J.F."/>
        </authorList>
    </citation>
    <scope>NUCLEOTIDE SEQUENCE [LARGE SCALE GENOMIC DNA]</scope>
</reference>
<organism evidence="1 2">
    <name type="scientific">Candidatus Giovannonibacteria bacterium RIFCSPLOWO2_02_44_8</name>
    <dbReference type="NCBI Taxonomy" id="1798355"/>
    <lineage>
        <taxon>Bacteria</taxon>
        <taxon>Candidatus Giovannoniibacteriota</taxon>
    </lineage>
</organism>
<evidence type="ECO:0000313" key="2">
    <source>
        <dbReference type="Proteomes" id="UP000178405"/>
    </source>
</evidence>
<dbReference type="EMBL" id="MFIH01000055">
    <property type="protein sequence ID" value="OGF84179.1"/>
    <property type="molecule type" value="Genomic_DNA"/>
</dbReference>
<proteinExistence type="predicted"/>
<gene>
    <name evidence="1" type="ORF">A2Z63_02490</name>
</gene>